<feature type="compositionally biased region" description="Polar residues" evidence="1">
    <location>
        <begin position="305"/>
        <end position="316"/>
    </location>
</feature>
<sequence length="322" mass="34275">MFRVQPDGQDERVSFLGVQNHIYEVMPGEESTDSDPTASDSTSNADCFLHIACPSSDSSLSEEDLRSIASTEVNPAPMMTQTSETSSTPQAMEETDGNAAAMCQDVGVPRAFQHPVASFPEAATRPLETIYENTTTLRTNSSLQQPSDSAPKAIPLAPKTSASKTTGTIASGCVEASAPKTMLQPFQTTTKRSGKPSADYLHHIASVPRKASAPKTTLQPSNKTVTKATATQKENPPDDCLQPVESAQKAASAQQNKTRILKTAVTKAIDLQSQNPSDDYLHPIASTFEATSTSNTEQHSDPAAANTTGAAWTSTTLHEDYI</sequence>
<evidence type="ECO:0000313" key="3">
    <source>
        <dbReference type="Proteomes" id="UP001374579"/>
    </source>
</evidence>
<comment type="caution">
    <text evidence="2">The sequence shown here is derived from an EMBL/GenBank/DDBJ whole genome shotgun (WGS) entry which is preliminary data.</text>
</comment>
<feature type="region of interest" description="Disordered" evidence="1">
    <location>
        <begin position="206"/>
        <end position="253"/>
    </location>
</feature>
<reference evidence="2 3" key="1">
    <citation type="submission" date="2024-02" db="EMBL/GenBank/DDBJ databases">
        <title>Chromosome-scale genome assembly of the rough periwinkle Littorina saxatilis.</title>
        <authorList>
            <person name="De Jode A."/>
            <person name="Faria R."/>
            <person name="Formenti G."/>
            <person name="Sims Y."/>
            <person name="Smith T.P."/>
            <person name="Tracey A."/>
            <person name="Wood J.M.D."/>
            <person name="Zagrodzka Z.B."/>
            <person name="Johannesson K."/>
            <person name="Butlin R.K."/>
            <person name="Leder E.H."/>
        </authorList>
    </citation>
    <scope>NUCLEOTIDE SEQUENCE [LARGE SCALE GENOMIC DNA]</scope>
    <source>
        <strain evidence="2">Snail1</strain>
        <tissue evidence="2">Muscle</tissue>
    </source>
</reference>
<feature type="compositionally biased region" description="Polar residues" evidence="1">
    <location>
        <begin position="137"/>
        <end position="148"/>
    </location>
</feature>
<evidence type="ECO:0000313" key="2">
    <source>
        <dbReference type="EMBL" id="KAK7105243.1"/>
    </source>
</evidence>
<keyword evidence="3" id="KW-1185">Reference proteome</keyword>
<dbReference type="Proteomes" id="UP001374579">
    <property type="component" value="Unassembled WGS sequence"/>
</dbReference>
<feature type="region of interest" description="Disordered" evidence="1">
    <location>
        <begin position="137"/>
        <end position="165"/>
    </location>
</feature>
<feature type="compositionally biased region" description="Polar residues" evidence="1">
    <location>
        <begin position="72"/>
        <end position="90"/>
    </location>
</feature>
<evidence type="ECO:0000256" key="1">
    <source>
        <dbReference type="SAM" id="MobiDB-lite"/>
    </source>
</evidence>
<protein>
    <submittedName>
        <fullName evidence="2">Uncharacterized protein</fullName>
    </submittedName>
</protein>
<name>A0AAN9GDQ2_9CAEN</name>
<organism evidence="2 3">
    <name type="scientific">Littorina saxatilis</name>
    <dbReference type="NCBI Taxonomy" id="31220"/>
    <lineage>
        <taxon>Eukaryota</taxon>
        <taxon>Metazoa</taxon>
        <taxon>Spiralia</taxon>
        <taxon>Lophotrochozoa</taxon>
        <taxon>Mollusca</taxon>
        <taxon>Gastropoda</taxon>
        <taxon>Caenogastropoda</taxon>
        <taxon>Littorinimorpha</taxon>
        <taxon>Littorinoidea</taxon>
        <taxon>Littorinidae</taxon>
        <taxon>Littorina</taxon>
    </lineage>
</organism>
<feature type="compositionally biased region" description="Polar residues" evidence="1">
    <location>
        <begin position="214"/>
        <end position="234"/>
    </location>
</feature>
<feature type="region of interest" description="Disordered" evidence="1">
    <location>
        <begin position="290"/>
        <end position="322"/>
    </location>
</feature>
<dbReference type="AlphaFoldDB" id="A0AAN9GDQ2"/>
<dbReference type="EMBL" id="JBAMIC010000007">
    <property type="protein sequence ID" value="KAK7105243.1"/>
    <property type="molecule type" value="Genomic_DNA"/>
</dbReference>
<proteinExistence type="predicted"/>
<accession>A0AAN9GDQ2</accession>
<gene>
    <name evidence="2" type="ORF">V1264_016649</name>
</gene>
<feature type="region of interest" description="Disordered" evidence="1">
    <location>
        <begin position="72"/>
        <end position="93"/>
    </location>
</feature>